<dbReference type="AlphaFoldDB" id="E3J8S4"/>
<keyword evidence="4 7" id="KW-1133">Transmembrane helix</keyword>
<dbReference type="eggNOG" id="COG0697">
    <property type="taxonomic scope" value="Bacteria"/>
</dbReference>
<name>E3J8S4_PSEI1</name>
<feature type="transmembrane region" description="Helical" evidence="7">
    <location>
        <begin position="265"/>
        <end position="285"/>
    </location>
</feature>
<dbReference type="KEGG" id="fri:FraEuI1c_1598"/>
<feature type="transmembrane region" description="Helical" evidence="7">
    <location>
        <begin position="140"/>
        <end position="158"/>
    </location>
</feature>
<comment type="similarity">
    <text evidence="2">Belongs to the EamA transporter family.</text>
</comment>
<reference evidence="9 10" key="1">
    <citation type="submission" date="2010-10" db="EMBL/GenBank/DDBJ databases">
        <title>Complete sequence of Frankia sp. EuI1c.</title>
        <authorList>
            <consortium name="US DOE Joint Genome Institute"/>
            <person name="Lucas S."/>
            <person name="Copeland A."/>
            <person name="Lapidus A."/>
            <person name="Cheng J.-F."/>
            <person name="Bruce D."/>
            <person name="Goodwin L."/>
            <person name="Pitluck S."/>
            <person name="Chertkov O."/>
            <person name="Detter J.C."/>
            <person name="Han C."/>
            <person name="Tapia R."/>
            <person name="Land M."/>
            <person name="Hauser L."/>
            <person name="Jeffries C."/>
            <person name="Kyrpides N."/>
            <person name="Ivanova N."/>
            <person name="Mikhailova N."/>
            <person name="Beauchemin N."/>
            <person name="Sen A."/>
            <person name="Sur S.A."/>
            <person name="Gtari M."/>
            <person name="Wall L."/>
            <person name="Tisa L."/>
            <person name="Woyke T."/>
        </authorList>
    </citation>
    <scope>NUCLEOTIDE SEQUENCE [LARGE SCALE GENOMIC DNA]</scope>
    <source>
        <strain evidence="10">DSM 45817 / CECT 9037 / EuI1c</strain>
    </source>
</reference>
<dbReference type="SUPFAM" id="SSF103481">
    <property type="entry name" value="Multidrug resistance efflux transporter EmrE"/>
    <property type="match status" value="2"/>
</dbReference>
<evidence type="ECO:0000313" key="9">
    <source>
        <dbReference type="EMBL" id="ADP79657.1"/>
    </source>
</evidence>
<dbReference type="STRING" id="298654.FraEuI1c_1598"/>
<dbReference type="InParanoid" id="E3J8S4"/>
<dbReference type="PANTHER" id="PTHR32322">
    <property type="entry name" value="INNER MEMBRANE TRANSPORTER"/>
    <property type="match status" value="1"/>
</dbReference>
<evidence type="ECO:0000256" key="2">
    <source>
        <dbReference type="ARBA" id="ARBA00007362"/>
    </source>
</evidence>
<dbReference type="InterPro" id="IPR050638">
    <property type="entry name" value="AA-Vitamin_Transporters"/>
</dbReference>
<proteinExistence type="inferred from homology"/>
<dbReference type="OrthoDB" id="154915at2"/>
<organism evidence="9 10">
    <name type="scientific">Pseudofrankia inefficax (strain DSM 45817 / CECT 9037 / DDB 130130 / EuI1c)</name>
    <name type="common">Frankia inefficax</name>
    <dbReference type="NCBI Taxonomy" id="298654"/>
    <lineage>
        <taxon>Bacteria</taxon>
        <taxon>Bacillati</taxon>
        <taxon>Actinomycetota</taxon>
        <taxon>Actinomycetes</taxon>
        <taxon>Frankiales</taxon>
        <taxon>Frankiaceae</taxon>
        <taxon>Pseudofrankia</taxon>
    </lineage>
</organism>
<evidence type="ECO:0000313" key="10">
    <source>
        <dbReference type="Proteomes" id="UP000002484"/>
    </source>
</evidence>
<dbReference type="Pfam" id="PF00892">
    <property type="entry name" value="EamA"/>
    <property type="match status" value="2"/>
</dbReference>
<dbReference type="EMBL" id="CP002299">
    <property type="protein sequence ID" value="ADP79657.1"/>
    <property type="molecule type" value="Genomic_DNA"/>
</dbReference>
<protein>
    <recommendedName>
        <fullName evidence="8">EamA domain-containing protein</fullName>
    </recommendedName>
</protein>
<dbReference type="InterPro" id="IPR000620">
    <property type="entry name" value="EamA_dom"/>
</dbReference>
<feature type="transmembrane region" description="Helical" evidence="7">
    <location>
        <begin position="233"/>
        <end position="253"/>
    </location>
</feature>
<feature type="transmembrane region" description="Helical" evidence="7">
    <location>
        <begin position="21"/>
        <end position="42"/>
    </location>
</feature>
<evidence type="ECO:0000256" key="1">
    <source>
        <dbReference type="ARBA" id="ARBA00004141"/>
    </source>
</evidence>
<feature type="transmembrane region" description="Helical" evidence="7">
    <location>
        <begin position="83"/>
        <end position="103"/>
    </location>
</feature>
<sequence length="407" mass="41385">MGSGSGTTQGSSLARGSGVGTALALLAAGSFGLSGSLAHGLLDAGWTAGAAVTARVSLAALVLLGPALAALRGRWWLLRRNAGLIVAYGLIAIAGCQLCYFNAVMHMEVSSALLLEYTSPVAVVLWLWARHSQRPGPRTILGAVLCALGLVGVLDLIAGAQVSLIGVLWAAGAMVGAAIYFVLSAADDTGLPPIVLAAGSLIVGALGLLAAGAVGVVPMAVSTEPVAYQNVTMPWWLPITLLGLVTCALPYWAGIAASRLLGPRLASFVSLFEVLSALAFAWLLLGELPRPIQLLGGLLVLAGVMTVKSGESAIAADEHLEAVAAGTTATPGGHPRHDRRRAARVAAARRAAARARRAYAASVRGPSARRADGAGRIGQPKSDGLNALVSTRTSQLPETSRMTASTP</sequence>
<feature type="transmembrane region" description="Helical" evidence="7">
    <location>
        <begin position="109"/>
        <end position="128"/>
    </location>
</feature>
<evidence type="ECO:0000259" key="8">
    <source>
        <dbReference type="Pfam" id="PF00892"/>
    </source>
</evidence>
<evidence type="ECO:0000256" key="6">
    <source>
        <dbReference type="SAM" id="MobiDB-lite"/>
    </source>
</evidence>
<feature type="compositionally biased region" description="Polar residues" evidence="6">
    <location>
        <begin position="388"/>
        <end position="407"/>
    </location>
</feature>
<comment type="subcellular location">
    <subcellularLocation>
        <location evidence="1">Membrane</location>
        <topology evidence="1">Multi-pass membrane protein</topology>
    </subcellularLocation>
</comment>
<dbReference type="PANTHER" id="PTHR32322:SF2">
    <property type="entry name" value="EAMA DOMAIN-CONTAINING PROTEIN"/>
    <property type="match status" value="1"/>
</dbReference>
<evidence type="ECO:0000256" key="5">
    <source>
        <dbReference type="ARBA" id="ARBA00023136"/>
    </source>
</evidence>
<feature type="domain" description="EamA" evidence="8">
    <location>
        <begin position="165"/>
        <end position="306"/>
    </location>
</feature>
<dbReference type="InterPro" id="IPR037185">
    <property type="entry name" value="EmrE-like"/>
</dbReference>
<feature type="transmembrane region" description="Helical" evidence="7">
    <location>
        <begin position="195"/>
        <end position="221"/>
    </location>
</feature>
<feature type="transmembrane region" description="Helical" evidence="7">
    <location>
        <begin position="48"/>
        <end position="71"/>
    </location>
</feature>
<keyword evidence="10" id="KW-1185">Reference proteome</keyword>
<gene>
    <name evidence="9" type="ordered locus">FraEuI1c_1598</name>
</gene>
<dbReference type="HOGENOM" id="CLU_033863_1_0_11"/>
<evidence type="ECO:0000256" key="4">
    <source>
        <dbReference type="ARBA" id="ARBA00022989"/>
    </source>
</evidence>
<evidence type="ECO:0000256" key="3">
    <source>
        <dbReference type="ARBA" id="ARBA00022692"/>
    </source>
</evidence>
<accession>E3J8S4</accession>
<evidence type="ECO:0000256" key="7">
    <source>
        <dbReference type="SAM" id="Phobius"/>
    </source>
</evidence>
<keyword evidence="5 7" id="KW-0472">Membrane</keyword>
<dbReference type="RefSeq" id="WP_013422776.1">
    <property type="nucleotide sequence ID" value="NC_014666.1"/>
</dbReference>
<feature type="domain" description="EamA" evidence="8">
    <location>
        <begin position="20"/>
        <end position="153"/>
    </location>
</feature>
<dbReference type="GO" id="GO:0016020">
    <property type="term" value="C:membrane"/>
    <property type="evidence" value="ECO:0007669"/>
    <property type="project" value="UniProtKB-SubCell"/>
</dbReference>
<keyword evidence="3 7" id="KW-0812">Transmembrane</keyword>
<feature type="region of interest" description="Disordered" evidence="6">
    <location>
        <begin position="359"/>
        <end position="407"/>
    </location>
</feature>
<dbReference type="Proteomes" id="UP000002484">
    <property type="component" value="Chromosome"/>
</dbReference>
<feature type="transmembrane region" description="Helical" evidence="7">
    <location>
        <begin position="164"/>
        <end position="183"/>
    </location>
</feature>